<gene>
    <name evidence="2" type="ORF">NDU88_000339</name>
</gene>
<sequence>METEEGQARGAYSGPPSWIGRKCPGWGADPRLLPIRAESCFRDVPLSRIGYASFFSGIQSPFDVVLVRLRVTGAFPLYSLRLRAQRSVSSIGNIRAVDASHERTRKLRWRQGPQRPAGPEVRGWSADAAALNAVSGARALVLRPETWTLAGLWCGRQKKTRGGPDPAVQTRGGPGRRGDRLGREEDSPARLDRIGEDQNGGRGCGASPGPEGGARPLTWPLWALHLGTRTPEGREEAVERTAKERLPKTRTPLCRYAEVREEERRLGWGEDPSTRGEPRSTVRGVRVPGHCLCALGVRWGPPADPLVPGIGPGRRIDTGIEGLGPPFPPRKKDRAPAQL</sequence>
<dbReference type="AlphaFoldDB" id="A0AAV7V5E6"/>
<feature type="region of interest" description="Disordered" evidence="1">
    <location>
        <begin position="156"/>
        <end position="213"/>
    </location>
</feature>
<feature type="compositionally biased region" description="Basic and acidic residues" evidence="1">
    <location>
        <begin position="176"/>
        <end position="196"/>
    </location>
</feature>
<evidence type="ECO:0000313" key="3">
    <source>
        <dbReference type="Proteomes" id="UP001066276"/>
    </source>
</evidence>
<dbReference type="EMBL" id="JANPWB010000003">
    <property type="protein sequence ID" value="KAJ1196468.1"/>
    <property type="molecule type" value="Genomic_DNA"/>
</dbReference>
<evidence type="ECO:0000313" key="2">
    <source>
        <dbReference type="EMBL" id="KAJ1196468.1"/>
    </source>
</evidence>
<accession>A0AAV7V5E6</accession>
<feature type="compositionally biased region" description="Gly residues" evidence="1">
    <location>
        <begin position="198"/>
        <end position="212"/>
    </location>
</feature>
<dbReference type="Proteomes" id="UP001066276">
    <property type="component" value="Chromosome 2_1"/>
</dbReference>
<reference evidence="2" key="1">
    <citation type="journal article" date="2022" name="bioRxiv">
        <title>Sequencing and chromosome-scale assembly of the giantPleurodeles waltlgenome.</title>
        <authorList>
            <person name="Brown T."/>
            <person name="Elewa A."/>
            <person name="Iarovenko S."/>
            <person name="Subramanian E."/>
            <person name="Araus A.J."/>
            <person name="Petzold A."/>
            <person name="Susuki M."/>
            <person name="Suzuki K.-i.T."/>
            <person name="Hayashi T."/>
            <person name="Toyoda A."/>
            <person name="Oliveira C."/>
            <person name="Osipova E."/>
            <person name="Leigh N.D."/>
            <person name="Simon A."/>
            <person name="Yun M.H."/>
        </authorList>
    </citation>
    <scope>NUCLEOTIDE SEQUENCE</scope>
    <source>
        <strain evidence="2">20211129_DDA</strain>
        <tissue evidence="2">Liver</tissue>
    </source>
</reference>
<organism evidence="2 3">
    <name type="scientific">Pleurodeles waltl</name>
    <name type="common">Iberian ribbed newt</name>
    <dbReference type="NCBI Taxonomy" id="8319"/>
    <lineage>
        <taxon>Eukaryota</taxon>
        <taxon>Metazoa</taxon>
        <taxon>Chordata</taxon>
        <taxon>Craniata</taxon>
        <taxon>Vertebrata</taxon>
        <taxon>Euteleostomi</taxon>
        <taxon>Amphibia</taxon>
        <taxon>Batrachia</taxon>
        <taxon>Caudata</taxon>
        <taxon>Salamandroidea</taxon>
        <taxon>Salamandridae</taxon>
        <taxon>Pleurodelinae</taxon>
        <taxon>Pleurodeles</taxon>
    </lineage>
</organism>
<proteinExistence type="predicted"/>
<comment type="caution">
    <text evidence="2">The sequence shown here is derived from an EMBL/GenBank/DDBJ whole genome shotgun (WGS) entry which is preliminary data.</text>
</comment>
<keyword evidence="3" id="KW-1185">Reference proteome</keyword>
<name>A0AAV7V5E6_PLEWA</name>
<protein>
    <submittedName>
        <fullName evidence="2">Uncharacterized protein</fullName>
    </submittedName>
</protein>
<evidence type="ECO:0000256" key="1">
    <source>
        <dbReference type="SAM" id="MobiDB-lite"/>
    </source>
</evidence>
<feature type="region of interest" description="Disordered" evidence="1">
    <location>
        <begin position="310"/>
        <end position="339"/>
    </location>
</feature>